<dbReference type="PANTHER" id="PTHR10695:SF46">
    <property type="entry name" value="BIFUNCTIONAL COENZYME A SYNTHASE-RELATED"/>
    <property type="match status" value="1"/>
</dbReference>
<dbReference type="PROSITE" id="PS51219">
    <property type="entry name" value="DPCK"/>
    <property type="match status" value="1"/>
</dbReference>
<dbReference type="EMBL" id="FNOS01000002">
    <property type="protein sequence ID" value="SDX59874.1"/>
    <property type="molecule type" value="Genomic_DNA"/>
</dbReference>
<comment type="function">
    <text evidence="3">Catalyzes the phosphorylation of the 3'-hydroxyl group of dephosphocoenzyme A to form coenzyme A.</text>
</comment>
<dbReference type="Proteomes" id="UP000198647">
    <property type="component" value="Unassembled WGS sequence"/>
</dbReference>
<keyword evidence="3 5" id="KW-0418">Kinase</keyword>
<dbReference type="HAMAP" id="MF_00376">
    <property type="entry name" value="Dephospho_CoA_kinase"/>
    <property type="match status" value="1"/>
</dbReference>
<gene>
    <name evidence="3" type="primary">coaE</name>
    <name evidence="5" type="ORF">SAMN04488081_0784</name>
</gene>
<name>A0A1H3D265_9BACI</name>
<dbReference type="GO" id="GO:0016301">
    <property type="term" value="F:kinase activity"/>
    <property type="evidence" value="ECO:0007669"/>
    <property type="project" value="UniProtKB-KW"/>
</dbReference>
<dbReference type="InterPro" id="IPR027417">
    <property type="entry name" value="P-loop_NTPase"/>
</dbReference>
<dbReference type="InterPro" id="IPR001977">
    <property type="entry name" value="Depp_CoAkinase"/>
</dbReference>
<comment type="similarity">
    <text evidence="3">Belongs to the CoaE family.</text>
</comment>
<feature type="binding site" evidence="3">
    <location>
        <begin position="12"/>
        <end position="17"/>
    </location>
    <ligand>
        <name>ATP</name>
        <dbReference type="ChEBI" id="CHEBI:30616"/>
    </ligand>
</feature>
<protein>
    <recommendedName>
        <fullName evidence="3 4">Dephospho-CoA kinase</fullName>
        <ecNumber evidence="3 4">2.7.1.24</ecNumber>
    </recommendedName>
    <alternativeName>
        <fullName evidence="3">Dephosphocoenzyme A kinase</fullName>
    </alternativeName>
</protein>
<evidence type="ECO:0000313" key="5">
    <source>
        <dbReference type="EMBL" id="SDX59874.1"/>
    </source>
</evidence>
<evidence type="ECO:0000256" key="3">
    <source>
        <dbReference type="HAMAP-Rule" id="MF_00376"/>
    </source>
</evidence>
<dbReference type="NCBIfam" id="TIGR00152">
    <property type="entry name" value="dephospho-CoA kinase"/>
    <property type="match status" value="1"/>
</dbReference>
<proteinExistence type="inferred from homology"/>
<dbReference type="EC" id="2.7.1.24" evidence="3 4"/>
<reference evidence="5 6" key="1">
    <citation type="submission" date="2016-10" db="EMBL/GenBank/DDBJ databases">
        <authorList>
            <person name="Varghese N."/>
            <person name="Submissions S."/>
        </authorList>
    </citation>
    <scope>NUCLEOTIDE SEQUENCE [LARGE SCALE GENOMIC DNA]</scope>
    <source>
        <strain evidence="5 6">DSM 20748</strain>
    </source>
</reference>
<dbReference type="SUPFAM" id="SSF52540">
    <property type="entry name" value="P-loop containing nucleoside triphosphate hydrolases"/>
    <property type="match status" value="1"/>
</dbReference>
<keyword evidence="1 3" id="KW-0547">Nucleotide-binding</keyword>
<evidence type="ECO:0000256" key="4">
    <source>
        <dbReference type="NCBIfam" id="TIGR00152"/>
    </source>
</evidence>
<dbReference type="CDD" id="cd02022">
    <property type="entry name" value="DPCK"/>
    <property type="match status" value="1"/>
</dbReference>
<keyword evidence="6" id="KW-1185">Reference proteome</keyword>
<accession>A0A1H3D265</accession>
<keyword evidence="3" id="KW-0963">Cytoplasm</keyword>
<keyword evidence="2 3" id="KW-0067">ATP-binding</keyword>
<comment type="catalytic activity">
    <reaction evidence="3">
        <text>3'-dephospho-CoA + ATP = ADP + CoA + H(+)</text>
        <dbReference type="Rhea" id="RHEA:18245"/>
        <dbReference type="ChEBI" id="CHEBI:15378"/>
        <dbReference type="ChEBI" id="CHEBI:30616"/>
        <dbReference type="ChEBI" id="CHEBI:57287"/>
        <dbReference type="ChEBI" id="CHEBI:57328"/>
        <dbReference type="ChEBI" id="CHEBI:456216"/>
        <dbReference type="EC" id="2.7.1.24"/>
    </reaction>
</comment>
<evidence type="ECO:0000256" key="2">
    <source>
        <dbReference type="ARBA" id="ARBA00022840"/>
    </source>
</evidence>
<keyword evidence="3" id="KW-0173">Coenzyme A biosynthesis</keyword>
<comment type="pathway">
    <text evidence="3">Cofactor biosynthesis; coenzyme A biosynthesis; CoA from (R)-pantothenate: step 5/5.</text>
</comment>
<comment type="subcellular location">
    <subcellularLocation>
        <location evidence="3">Cytoplasm</location>
    </subcellularLocation>
</comment>
<evidence type="ECO:0000256" key="1">
    <source>
        <dbReference type="ARBA" id="ARBA00022741"/>
    </source>
</evidence>
<comment type="caution">
    <text evidence="5">The sequence shown here is derived from an EMBL/GenBank/DDBJ whole genome shotgun (WGS) entry which is preliminary data.</text>
</comment>
<dbReference type="Pfam" id="PF01121">
    <property type="entry name" value="CoaE"/>
    <property type="match status" value="1"/>
</dbReference>
<keyword evidence="3" id="KW-0808">Transferase</keyword>
<dbReference type="PANTHER" id="PTHR10695">
    <property type="entry name" value="DEPHOSPHO-COA KINASE-RELATED"/>
    <property type="match status" value="1"/>
</dbReference>
<evidence type="ECO:0000313" key="6">
    <source>
        <dbReference type="Proteomes" id="UP000198647"/>
    </source>
</evidence>
<dbReference type="RefSeq" id="WP_093105724.1">
    <property type="nucleotide sequence ID" value="NZ_FNOS01000002.1"/>
</dbReference>
<organism evidence="5 6">
    <name type="scientific">Salimicrobium album</name>
    <dbReference type="NCBI Taxonomy" id="50717"/>
    <lineage>
        <taxon>Bacteria</taxon>
        <taxon>Bacillati</taxon>
        <taxon>Bacillota</taxon>
        <taxon>Bacilli</taxon>
        <taxon>Bacillales</taxon>
        <taxon>Bacillaceae</taxon>
        <taxon>Salimicrobium</taxon>
    </lineage>
</organism>
<sequence>MTVVIGLTGSIATGKSTVSRMFAEWDIPVIDADKLSREVVEPGEAAYEKIVDFFGDKVLLHTGEIDRPALGKIIFGDEEKRKQLNAIVHPEVRKRMIEKREYYKEQGENAVVLDIPLLYESGLTDYVNRTMVVFVDEGVQLQRLMERDGSAREDANERIASQINIEEKARMADAVINNNGSVEETKIQVRKQLEEWGVLKNPEK</sequence>
<dbReference type="Gene3D" id="3.40.50.300">
    <property type="entry name" value="P-loop containing nucleotide triphosphate hydrolases"/>
    <property type="match status" value="1"/>
</dbReference>